<dbReference type="AlphaFoldDB" id="A0A820T663"/>
<evidence type="ECO:0000313" key="2">
    <source>
        <dbReference type="Proteomes" id="UP000663851"/>
    </source>
</evidence>
<organism evidence="1 2">
    <name type="scientific">Rotaria socialis</name>
    <dbReference type="NCBI Taxonomy" id="392032"/>
    <lineage>
        <taxon>Eukaryota</taxon>
        <taxon>Metazoa</taxon>
        <taxon>Spiralia</taxon>
        <taxon>Gnathifera</taxon>
        <taxon>Rotifera</taxon>
        <taxon>Eurotatoria</taxon>
        <taxon>Bdelloidea</taxon>
        <taxon>Philodinida</taxon>
        <taxon>Philodinidae</taxon>
        <taxon>Rotaria</taxon>
    </lineage>
</organism>
<sequence>TSNFNPMETNFEAQLASNDSIITYPANFLSGDSSTFINSTTSSTDFISEEVYRKQNHG</sequence>
<dbReference type="EMBL" id="CAJOBO010002763">
    <property type="protein sequence ID" value="CAF4467019.1"/>
    <property type="molecule type" value="Genomic_DNA"/>
</dbReference>
<reference evidence="1" key="1">
    <citation type="submission" date="2021-02" db="EMBL/GenBank/DDBJ databases">
        <authorList>
            <person name="Nowell W R."/>
        </authorList>
    </citation>
    <scope>NUCLEOTIDE SEQUENCE</scope>
</reference>
<protein>
    <submittedName>
        <fullName evidence="1">Uncharacterized protein</fullName>
    </submittedName>
</protein>
<proteinExistence type="predicted"/>
<gene>
    <name evidence="1" type="ORF">HFQ381_LOCUS25131</name>
</gene>
<comment type="caution">
    <text evidence="1">The sequence shown here is derived from an EMBL/GenBank/DDBJ whole genome shotgun (WGS) entry which is preliminary data.</text>
</comment>
<name>A0A820T663_9BILA</name>
<evidence type="ECO:0000313" key="1">
    <source>
        <dbReference type="EMBL" id="CAF4467019.1"/>
    </source>
</evidence>
<feature type="non-terminal residue" evidence="1">
    <location>
        <position position="1"/>
    </location>
</feature>
<accession>A0A820T663</accession>
<dbReference type="Proteomes" id="UP000663851">
    <property type="component" value="Unassembled WGS sequence"/>
</dbReference>